<dbReference type="AlphaFoldDB" id="A0A495IIY9"/>
<keyword evidence="1" id="KW-0805">Transcription regulation</keyword>
<gene>
    <name evidence="6" type="ORF">C8E83_3128</name>
</gene>
<dbReference type="PROSITE" id="PS50977">
    <property type="entry name" value="HTH_TETR_2"/>
    <property type="match status" value="1"/>
</dbReference>
<keyword evidence="3" id="KW-0804">Transcription</keyword>
<dbReference type="PANTHER" id="PTHR30055:SF238">
    <property type="entry name" value="MYCOFACTOCIN BIOSYNTHESIS TRANSCRIPTIONAL REGULATOR MFTR-RELATED"/>
    <property type="match status" value="1"/>
</dbReference>
<evidence type="ECO:0000256" key="2">
    <source>
        <dbReference type="ARBA" id="ARBA00023125"/>
    </source>
</evidence>
<dbReference type="OrthoDB" id="956698at2"/>
<feature type="domain" description="HTH tetR-type" evidence="5">
    <location>
        <begin position="6"/>
        <end position="66"/>
    </location>
</feature>
<evidence type="ECO:0000256" key="3">
    <source>
        <dbReference type="ARBA" id="ARBA00023163"/>
    </source>
</evidence>
<dbReference type="PANTHER" id="PTHR30055">
    <property type="entry name" value="HTH-TYPE TRANSCRIPTIONAL REGULATOR RUTR"/>
    <property type="match status" value="1"/>
</dbReference>
<dbReference type="PRINTS" id="PR00455">
    <property type="entry name" value="HTHTETR"/>
</dbReference>
<dbReference type="GO" id="GO:0003700">
    <property type="term" value="F:DNA-binding transcription factor activity"/>
    <property type="evidence" value="ECO:0007669"/>
    <property type="project" value="TreeGrafter"/>
</dbReference>
<dbReference type="SUPFAM" id="SSF46689">
    <property type="entry name" value="Homeodomain-like"/>
    <property type="match status" value="1"/>
</dbReference>
<dbReference type="InterPro" id="IPR050109">
    <property type="entry name" value="HTH-type_TetR-like_transc_reg"/>
</dbReference>
<dbReference type="RefSeq" id="WP_121370824.1">
    <property type="nucleotide sequence ID" value="NZ_RBKS01000001.1"/>
</dbReference>
<dbReference type="GO" id="GO:0000976">
    <property type="term" value="F:transcription cis-regulatory region binding"/>
    <property type="evidence" value="ECO:0007669"/>
    <property type="project" value="TreeGrafter"/>
</dbReference>
<feature type="DNA-binding region" description="H-T-H motif" evidence="4">
    <location>
        <begin position="29"/>
        <end position="48"/>
    </location>
</feature>
<dbReference type="InterPro" id="IPR001647">
    <property type="entry name" value="HTH_TetR"/>
</dbReference>
<keyword evidence="2 4" id="KW-0238">DNA-binding</keyword>
<dbReference type="Pfam" id="PF00440">
    <property type="entry name" value="TetR_N"/>
    <property type="match status" value="1"/>
</dbReference>
<dbReference type="InterPro" id="IPR023772">
    <property type="entry name" value="DNA-bd_HTH_TetR-type_CS"/>
</dbReference>
<evidence type="ECO:0000313" key="7">
    <source>
        <dbReference type="Proteomes" id="UP000280008"/>
    </source>
</evidence>
<evidence type="ECO:0000256" key="4">
    <source>
        <dbReference type="PROSITE-ProRule" id="PRU00335"/>
    </source>
</evidence>
<reference evidence="6 7" key="1">
    <citation type="submission" date="2018-10" db="EMBL/GenBank/DDBJ databases">
        <title>Sequencing the genomes of 1000 actinobacteria strains.</title>
        <authorList>
            <person name="Klenk H.-P."/>
        </authorList>
    </citation>
    <scope>NUCLEOTIDE SEQUENCE [LARGE SCALE GENOMIC DNA]</scope>
    <source>
        <strain evidence="6 7">DSM 17894</strain>
    </source>
</reference>
<dbReference type="EMBL" id="RBKS01000001">
    <property type="protein sequence ID" value="RKR75964.1"/>
    <property type="molecule type" value="Genomic_DNA"/>
</dbReference>
<proteinExistence type="predicted"/>
<name>A0A495IIY9_9MICO</name>
<dbReference type="Proteomes" id="UP000280008">
    <property type="component" value="Unassembled WGS sequence"/>
</dbReference>
<evidence type="ECO:0000256" key="1">
    <source>
        <dbReference type="ARBA" id="ARBA00023015"/>
    </source>
</evidence>
<sequence length="191" mass="21091">MPRSGREARERLEKAALALFAERGFDAVTTAEIAERAGVTERTFFRHFPDKREVLFDGERRLSQWVIDAMQAVPVDVPAWKALRRAVDAVVPPLEANRAESDRLGQIIAVTPALWERGAAKEAHLVVLVAELLLARGVADDEADLLARVGWGALAHAMKTWRADSPDAALQPHVDRAFARLSRLTDAAVTR</sequence>
<dbReference type="Gene3D" id="1.10.357.10">
    <property type="entry name" value="Tetracycline Repressor, domain 2"/>
    <property type="match status" value="1"/>
</dbReference>
<keyword evidence="7" id="KW-1185">Reference proteome</keyword>
<dbReference type="PROSITE" id="PS01081">
    <property type="entry name" value="HTH_TETR_1"/>
    <property type="match status" value="1"/>
</dbReference>
<protein>
    <submittedName>
        <fullName evidence="6">TetR family transcriptional regulator</fullName>
    </submittedName>
</protein>
<dbReference type="InterPro" id="IPR009057">
    <property type="entry name" value="Homeodomain-like_sf"/>
</dbReference>
<evidence type="ECO:0000259" key="5">
    <source>
        <dbReference type="PROSITE" id="PS50977"/>
    </source>
</evidence>
<accession>A0A495IIY9</accession>
<evidence type="ECO:0000313" key="6">
    <source>
        <dbReference type="EMBL" id="RKR75964.1"/>
    </source>
</evidence>
<comment type="caution">
    <text evidence="6">The sequence shown here is derived from an EMBL/GenBank/DDBJ whole genome shotgun (WGS) entry which is preliminary data.</text>
</comment>
<organism evidence="6 7">
    <name type="scientific">Frondihabitans australicus</name>
    <dbReference type="NCBI Taxonomy" id="386892"/>
    <lineage>
        <taxon>Bacteria</taxon>
        <taxon>Bacillati</taxon>
        <taxon>Actinomycetota</taxon>
        <taxon>Actinomycetes</taxon>
        <taxon>Micrococcales</taxon>
        <taxon>Microbacteriaceae</taxon>
        <taxon>Frondihabitans</taxon>
    </lineage>
</organism>